<keyword evidence="11" id="KW-0418">Kinase</keyword>
<feature type="chain" id="PRO_5025559752" description="non-specific serine/threonine protein kinase" evidence="20">
    <location>
        <begin position="25"/>
        <end position="897"/>
    </location>
</feature>
<name>A0A6A1W2X0_9ROSI</name>
<dbReference type="SUPFAM" id="SSF52058">
    <property type="entry name" value="L domain-like"/>
    <property type="match status" value="1"/>
</dbReference>
<feature type="signal peptide" evidence="20">
    <location>
        <begin position="1"/>
        <end position="24"/>
    </location>
</feature>
<evidence type="ECO:0000256" key="14">
    <source>
        <dbReference type="ARBA" id="ARBA00023136"/>
    </source>
</evidence>
<comment type="catalytic activity">
    <reaction evidence="16">
        <text>L-threonyl-[protein] + ATP = O-phospho-L-threonyl-[protein] + ADP + H(+)</text>
        <dbReference type="Rhea" id="RHEA:46608"/>
        <dbReference type="Rhea" id="RHEA-COMP:11060"/>
        <dbReference type="Rhea" id="RHEA-COMP:11605"/>
        <dbReference type="ChEBI" id="CHEBI:15378"/>
        <dbReference type="ChEBI" id="CHEBI:30013"/>
        <dbReference type="ChEBI" id="CHEBI:30616"/>
        <dbReference type="ChEBI" id="CHEBI:61977"/>
        <dbReference type="ChEBI" id="CHEBI:456216"/>
        <dbReference type="EC" id="2.7.11.1"/>
    </reaction>
</comment>
<dbReference type="InterPro" id="IPR024788">
    <property type="entry name" value="Malectin-like_Carb-bd_dom"/>
</dbReference>
<evidence type="ECO:0000256" key="4">
    <source>
        <dbReference type="ARBA" id="ARBA00022553"/>
    </source>
</evidence>
<proteinExistence type="predicted"/>
<dbReference type="PANTHER" id="PTHR45631:SF202">
    <property type="entry name" value="SENESCENCE-INDUCED RECEPTOR-LIKE SERINE_THREONINE-PROTEIN KINASE"/>
    <property type="match status" value="1"/>
</dbReference>
<dbReference type="OrthoDB" id="2017114at2759"/>
<dbReference type="InterPro" id="IPR032675">
    <property type="entry name" value="LRR_dom_sf"/>
</dbReference>
<dbReference type="Gene3D" id="3.80.10.10">
    <property type="entry name" value="Ribonuclease Inhibitor"/>
    <property type="match status" value="1"/>
</dbReference>
<dbReference type="Pfam" id="PF07714">
    <property type="entry name" value="PK_Tyr_Ser-Thr"/>
    <property type="match status" value="1"/>
</dbReference>
<dbReference type="Gene3D" id="3.30.200.20">
    <property type="entry name" value="Phosphorylase Kinase, domain 1"/>
    <property type="match status" value="1"/>
</dbReference>
<feature type="domain" description="Protein kinase" evidence="21">
    <location>
        <begin position="594"/>
        <end position="862"/>
    </location>
</feature>
<keyword evidence="7 19" id="KW-0812">Transmembrane</keyword>
<evidence type="ECO:0000256" key="9">
    <source>
        <dbReference type="ARBA" id="ARBA00022737"/>
    </source>
</evidence>
<keyword evidence="23" id="KW-1185">Reference proteome</keyword>
<accession>A0A6A1W2X0</accession>
<dbReference type="Proteomes" id="UP000516437">
    <property type="component" value="Chromosome 3"/>
</dbReference>
<keyword evidence="4" id="KW-0597">Phosphoprotein</keyword>
<evidence type="ECO:0000256" key="8">
    <source>
        <dbReference type="ARBA" id="ARBA00022729"/>
    </source>
</evidence>
<comment type="caution">
    <text evidence="22">The sequence shown here is derived from an EMBL/GenBank/DDBJ whole genome shotgun (WGS) entry which is preliminary data.</text>
</comment>
<evidence type="ECO:0000256" key="12">
    <source>
        <dbReference type="ARBA" id="ARBA00022840"/>
    </source>
</evidence>
<dbReference type="Pfam" id="PF12819">
    <property type="entry name" value="Malectin_like"/>
    <property type="match status" value="1"/>
</dbReference>
<evidence type="ECO:0000256" key="20">
    <source>
        <dbReference type="SAM" id="SignalP"/>
    </source>
</evidence>
<dbReference type="InterPro" id="IPR017441">
    <property type="entry name" value="Protein_kinase_ATP_BS"/>
</dbReference>
<dbReference type="InterPro" id="IPR008271">
    <property type="entry name" value="Ser/Thr_kinase_AS"/>
</dbReference>
<dbReference type="FunFam" id="1.10.510.10:FF:000146">
    <property type="entry name" value="LRR receptor-like serine/threonine-protein kinase IOS1"/>
    <property type="match status" value="1"/>
</dbReference>
<evidence type="ECO:0000256" key="3">
    <source>
        <dbReference type="ARBA" id="ARBA00022527"/>
    </source>
</evidence>
<dbReference type="PANTHER" id="PTHR45631">
    <property type="entry name" value="OS07G0107800 PROTEIN-RELATED"/>
    <property type="match status" value="1"/>
</dbReference>
<keyword evidence="5" id="KW-0433">Leucine-rich repeat</keyword>
<comment type="catalytic activity">
    <reaction evidence="17">
        <text>L-seryl-[protein] + ATP = O-phospho-L-seryl-[protein] + ADP + H(+)</text>
        <dbReference type="Rhea" id="RHEA:17989"/>
        <dbReference type="Rhea" id="RHEA-COMP:9863"/>
        <dbReference type="Rhea" id="RHEA-COMP:11604"/>
        <dbReference type="ChEBI" id="CHEBI:15378"/>
        <dbReference type="ChEBI" id="CHEBI:29999"/>
        <dbReference type="ChEBI" id="CHEBI:30616"/>
        <dbReference type="ChEBI" id="CHEBI:83421"/>
        <dbReference type="ChEBI" id="CHEBI:456216"/>
        <dbReference type="EC" id="2.7.11.1"/>
    </reaction>
</comment>
<dbReference type="CDD" id="cd14066">
    <property type="entry name" value="STKc_IRAK"/>
    <property type="match status" value="1"/>
</dbReference>
<dbReference type="GO" id="GO:0004674">
    <property type="term" value="F:protein serine/threonine kinase activity"/>
    <property type="evidence" value="ECO:0007669"/>
    <property type="project" value="UniProtKB-KW"/>
</dbReference>
<keyword evidence="9" id="KW-0677">Repeat</keyword>
<dbReference type="CDD" id="cd12087">
    <property type="entry name" value="TM_EGFR-like"/>
    <property type="match status" value="1"/>
</dbReference>
<evidence type="ECO:0000256" key="1">
    <source>
        <dbReference type="ARBA" id="ARBA00004167"/>
    </source>
</evidence>
<evidence type="ECO:0000256" key="2">
    <source>
        <dbReference type="ARBA" id="ARBA00012513"/>
    </source>
</evidence>
<evidence type="ECO:0000313" key="23">
    <source>
        <dbReference type="Proteomes" id="UP000516437"/>
    </source>
</evidence>
<dbReference type="PROSITE" id="PS50011">
    <property type="entry name" value="PROTEIN_KINASE_DOM"/>
    <property type="match status" value="1"/>
</dbReference>
<feature type="binding site" evidence="18">
    <location>
        <position position="622"/>
    </location>
    <ligand>
        <name>ATP</name>
        <dbReference type="ChEBI" id="CHEBI:30616"/>
    </ligand>
</feature>
<dbReference type="InterPro" id="IPR001611">
    <property type="entry name" value="Leu-rich_rpt"/>
</dbReference>
<dbReference type="EMBL" id="RXIC02000021">
    <property type="protein sequence ID" value="KAB1218467.1"/>
    <property type="molecule type" value="Genomic_DNA"/>
</dbReference>
<dbReference type="PROSITE" id="PS00107">
    <property type="entry name" value="PROTEIN_KINASE_ATP"/>
    <property type="match status" value="1"/>
</dbReference>
<dbReference type="InterPro" id="IPR000719">
    <property type="entry name" value="Prot_kinase_dom"/>
</dbReference>
<dbReference type="FunFam" id="3.80.10.10:FF:000129">
    <property type="entry name" value="Leucine-rich repeat receptor-like kinase"/>
    <property type="match status" value="1"/>
</dbReference>
<evidence type="ECO:0000256" key="17">
    <source>
        <dbReference type="ARBA" id="ARBA00048679"/>
    </source>
</evidence>
<keyword evidence="3" id="KW-0723">Serine/threonine-protein kinase</keyword>
<evidence type="ECO:0000313" key="22">
    <source>
        <dbReference type="EMBL" id="KAB1218467.1"/>
    </source>
</evidence>
<dbReference type="InterPro" id="IPR001245">
    <property type="entry name" value="Ser-Thr/Tyr_kinase_cat_dom"/>
</dbReference>
<reference evidence="22 23" key="1">
    <citation type="journal article" date="2019" name="Plant Biotechnol. J.">
        <title>The red bayberry genome and genetic basis of sex determination.</title>
        <authorList>
            <person name="Jia H.M."/>
            <person name="Jia H.J."/>
            <person name="Cai Q.L."/>
            <person name="Wang Y."/>
            <person name="Zhao H.B."/>
            <person name="Yang W.F."/>
            <person name="Wang G.Y."/>
            <person name="Li Y.H."/>
            <person name="Zhan D.L."/>
            <person name="Shen Y.T."/>
            <person name="Niu Q.F."/>
            <person name="Chang L."/>
            <person name="Qiu J."/>
            <person name="Zhao L."/>
            <person name="Xie H.B."/>
            <person name="Fu W.Y."/>
            <person name="Jin J."/>
            <person name="Li X.W."/>
            <person name="Jiao Y."/>
            <person name="Zhou C.C."/>
            <person name="Tu T."/>
            <person name="Chai C.Y."/>
            <person name="Gao J.L."/>
            <person name="Fan L.J."/>
            <person name="van de Weg E."/>
            <person name="Wang J.Y."/>
            <person name="Gao Z.S."/>
        </authorList>
    </citation>
    <scope>NUCLEOTIDE SEQUENCE [LARGE SCALE GENOMIC DNA]</scope>
    <source>
        <tissue evidence="22">Leaves</tissue>
    </source>
</reference>
<keyword evidence="14 19" id="KW-0472">Membrane</keyword>
<dbReference type="GO" id="GO:0016020">
    <property type="term" value="C:membrane"/>
    <property type="evidence" value="ECO:0007669"/>
    <property type="project" value="UniProtKB-SubCell"/>
</dbReference>
<protein>
    <recommendedName>
        <fullName evidence="2">non-specific serine/threonine protein kinase</fullName>
        <ecNumber evidence="2">2.7.11.1</ecNumber>
    </recommendedName>
</protein>
<dbReference type="EC" id="2.7.11.1" evidence="2"/>
<keyword evidence="12 18" id="KW-0067">ATP-binding</keyword>
<dbReference type="Gene3D" id="1.10.510.10">
    <property type="entry name" value="Transferase(Phosphotransferase) domain 1"/>
    <property type="match status" value="1"/>
</dbReference>
<dbReference type="SMART" id="SM00220">
    <property type="entry name" value="S_TKc"/>
    <property type="match status" value="1"/>
</dbReference>
<dbReference type="GO" id="GO:0005524">
    <property type="term" value="F:ATP binding"/>
    <property type="evidence" value="ECO:0007669"/>
    <property type="project" value="UniProtKB-UniRule"/>
</dbReference>
<evidence type="ECO:0000256" key="6">
    <source>
        <dbReference type="ARBA" id="ARBA00022679"/>
    </source>
</evidence>
<evidence type="ECO:0000256" key="18">
    <source>
        <dbReference type="PROSITE-ProRule" id="PRU10141"/>
    </source>
</evidence>
<dbReference type="PROSITE" id="PS00108">
    <property type="entry name" value="PROTEIN_KINASE_ST"/>
    <property type="match status" value="1"/>
</dbReference>
<evidence type="ECO:0000256" key="11">
    <source>
        <dbReference type="ARBA" id="ARBA00022777"/>
    </source>
</evidence>
<feature type="transmembrane region" description="Helical" evidence="19">
    <location>
        <begin position="522"/>
        <end position="544"/>
    </location>
</feature>
<dbReference type="Pfam" id="PF00560">
    <property type="entry name" value="LRR_1"/>
    <property type="match status" value="2"/>
</dbReference>
<dbReference type="AlphaFoldDB" id="A0A6A1W2X0"/>
<evidence type="ECO:0000256" key="13">
    <source>
        <dbReference type="ARBA" id="ARBA00022989"/>
    </source>
</evidence>
<keyword evidence="10 18" id="KW-0547">Nucleotide-binding</keyword>
<evidence type="ECO:0000256" key="16">
    <source>
        <dbReference type="ARBA" id="ARBA00047899"/>
    </source>
</evidence>
<comment type="subcellular location">
    <subcellularLocation>
        <location evidence="1">Membrane</location>
        <topology evidence="1">Single-pass membrane protein</topology>
    </subcellularLocation>
</comment>
<evidence type="ECO:0000256" key="19">
    <source>
        <dbReference type="SAM" id="Phobius"/>
    </source>
</evidence>
<evidence type="ECO:0000256" key="5">
    <source>
        <dbReference type="ARBA" id="ARBA00022614"/>
    </source>
</evidence>
<organism evidence="22 23">
    <name type="scientific">Morella rubra</name>
    <name type="common">Chinese bayberry</name>
    <dbReference type="NCBI Taxonomy" id="262757"/>
    <lineage>
        <taxon>Eukaryota</taxon>
        <taxon>Viridiplantae</taxon>
        <taxon>Streptophyta</taxon>
        <taxon>Embryophyta</taxon>
        <taxon>Tracheophyta</taxon>
        <taxon>Spermatophyta</taxon>
        <taxon>Magnoliopsida</taxon>
        <taxon>eudicotyledons</taxon>
        <taxon>Gunneridae</taxon>
        <taxon>Pentapetalae</taxon>
        <taxon>rosids</taxon>
        <taxon>fabids</taxon>
        <taxon>Fagales</taxon>
        <taxon>Myricaceae</taxon>
        <taxon>Morella</taxon>
    </lineage>
</organism>
<evidence type="ECO:0000259" key="21">
    <source>
        <dbReference type="PROSITE" id="PS50011"/>
    </source>
</evidence>
<keyword evidence="15" id="KW-0675">Receptor</keyword>
<sequence length="897" mass="99738">MAVLHFFIFVSLGGLALVVLLVHAQDQSDFISIDCGLPANSTYTENTTSIIYISDDTFIDTGIRNSIPLYLKDAFQRQVWSLRSFPQGTRNCYHINITASTRYLIRATFLHGGYDGGSHGPDFDLYLGASKWDTVKIKNVSISLMMELIHVPSQNYIHVCLVNTGLGTPFISAIELRPLKNNTYVTTLGSLSLFFRGDVGSVSDDLSYRYPYDVHDRAWLPYNFYQWTELTTSLTIDSQSSNDYQPAVVVMGTAATPINDTAPIQFSWDSDSTTSEYYIYMHFAEVVNLEANQSRSFNVSVNNKFWYGPLAPNYLYTNTLYSKGALKGENRYEFSIFKTENSTLPPILNAMEIYSVKYFTQPETEQEDVVVDAITKIQSTYGIKRDWQGDPCAPEAYSWEGLNCTYDTNVPPRIISLNLSSSGLTGEISADIANLAMLQYLDLSNNSLTGQVPDFLSQLQYLTVLNLERNQLTGTVPPELIARSKNGSLSLSSIKQNVASVDENPNLDGCVNSCKKKNTSPVVPIVASVGGLFVLSLIVAAILLELRRRRNINRDKPGVAMVYTESHTSNIPSTGSFESLQRQFSYSDLLKITNNFERILGKGGFGTVYHGYTDQNTQVAVKVLSPSSGQGYRQFQSEARCQILNLTTLVGYCYEGTNMGLVYEYMANGDLEAHLSDDNVYVLSWEDRLRIATDAAQGLEYLHHGCKPPIIHRDVKCTNILLNEKFQAKLADFGLSKMFPTDGITHVSTVVAGTPGYLDPEYYTTNWLNEKSDVYSFGVVLLEIITCRPVIELSPERTHITQWASSMLATGDIKNMVDPRLRGNFNVNSAWKAIEIAMACVSQASTERPTMSQVAGELKECLETELAGARKGHEGASVDSIDMINMNLATELNPLAR</sequence>
<keyword evidence="13 19" id="KW-1133">Transmembrane helix</keyword>
<dbReference type="SUPFAM" id="SSF56112">
    <property type="entry name" value="Protein kinase-like (PK-like)"/>
    <property type="match status" value="1"/>
</dbReference>
<evidence type="ECO:0000256" key="15">
    <source>
        <dbReference type="ARBA" id="ARBA00023170"/>
    </source>
</evidence>
<keyword evidence="6" id="KW-0808">Transferase</keyword>
<dbReference type="InterPro" id="IPR011009">
    <property type="entry name" value="Kinase-like_dom_sf"/>
</dbReference>
<keyword evidence="8 20" id="KW-0732">Signal</keyword>
<evidence type="ECO:0000256" key="10">
    <source>
        <dbReference type="ARBA" id="ARBA00022741"/>
    </source>
</evidence>
<evidence type="ECO:0000256" key="7">
    <source>
        <dbReference type="ARBA" id="ARBA00022692"/>
    </source>
</evidence>
<gene>
    <name evidence="22" type="ORF">CJ030_MR3G026347</name>
</gene>